<evidence type="ECO:0000313" key="4">
    <source>
        <dbReference type="Proteomes" id="UP000036834"/>
    </source>
</evidence>
<dbReference type="EMBL" id="LGIQ01000005">
    <property type="protein sequence ID" value="KNB73489.1"/>
    <property type="molecule type" value="Genomic_DNA"/>
</dbReference>
<dbReference type="InterPro" id="IPR029058">
    <property type="entry name" value="AB_hydrolase_fold"/>
</dbReference>
<dbReference type="OrthoDB" id="9805423at2"/>
<accession>A0A0K9YXQ2</accession>
<dbReference type="PANTHER" id="PTHR43798:SF33">
    <property type="entry name" value="HYDROLASE, PUTATIVE (AFU_ORTHOLOGUE AFUA_2G14860)-RELATED"/>
    <property type="match status" value="1"/>
</dbReference>
<dbReference type="PANTHER" id="PTHR43798">
    <property type="entry name" value="MONOACYLGLYCEROL LIPASE"/>
    <property type="match status" value="1"/>
</dbReference>
<proteinExistence type="predicted"/>
<reference evidence="4" key="1">
    <citation type="submission" date="2015-07" db="EMBL/GenBank/DDBJ databases">
        <title>Genome sequencing project for genomic taxonomy and phylogenomics of Bacillus-like bacteria.</title>
        <authorList>
            <person name="Liu B."/>
            <person name="Wang J."/>
            <person name="Zhu Y."/>
            <person name="Liu G."/>
            <person name="Chen Q."/>
            <person name="Chen Z."/>
            <person name="Lan J."/>
            <person name="Che J."/>
            <person name="Ge C."/>
            <person name="Shi H."/>
            <person name="Pan Z."/>
            <person name="Liu X."/>
        </authorList>
    </citation>
    <scope>NUCLEOTIDE SEQUENCE [LARGE SCALE GENOMIC DNA]</scope>
    <source>
        <strain evidence="4">DSM 9887</strain>
    </source>
</reference>
<dbReference type="InterPro" id="IPR050266">
    <property type="entry name" value="AB_hydrolase_sf"/>
</dbReference>
<protein>
    <submittedName>
        <fullName evidence="3">Hydrolase</fullName>
    </submittedName>
</protein>
<dbReference type="EMBL" id="BJON01000013">
    <property type="protein sequence ID" value="GED69698.1"/>
    <property type="molecule type" value="Genomic_DNA"/>
</dbReference>
<dbReference type="RefSeq" id="WP_049737491.1">
    <property type="nucleotide sequence ID" value="NZ_BJON01000013.1"/>
</dbReference>
<keyword evidence="3" id="KW-0378">Hydrolase</keyword>
<dbReference type="AlphaFoldDB" id="A0A0K9YXQ2"/>
<evidence type="ECO:0000313" key="2">
    <source>
        <dbReference type="EMBL" id="GED69698.1"/>
    </source>
</evidence>
<dbReference type="GO" id="GO:0016787">
    <property type="term" value="F:hydrolase activity"/>
    <property type="evidence" value="ECO:0007669"/>
    <property type="project" value="UniProtKB-KW"/>
</dbReference>
<dbReference type="PRINTS" id="PR00111">
    <property type="entry name" value="ABHYDROLASE"/>
</dbReference>
<evidence type="ECO:0000259" key="1">
    <source>
        <dbReference type="Pfam" id="PF00561"/>
    </source>
</evidence>
<dbReference type="Proteomes" id="UP000036834">
    <property type="component" value="Unassembled WGS sequence"/>
</dbReference>
<dbReference type="Gene3D" id="3.40.50.1820">
    <property type="entry name" value="alpha/beta hydrolase"/>
    <property type="match status" value="1"/>
</dbReference>
<evidence type="ECO:0000313" key="3">
    <source>
        <dbReference type="EMBL" id="KNB73489.1"/>
    </source>
</evidence>
<keyword evidence="5" id="KW-1185">Reference proteome</keyword>
<dbReference type="PATRIC" id="fig|54915.3.peg.6610"/>
<evidence type="ECO:0000313" key="5">
    <source>
        <dbReference type="Proteomes" id="UP000319578"/>
    </source>
</evidence>
<reference evidence="3" key="2">
    <citation type="submission" date="2015-07" db="EMBL/GenBank/DDBJ databases">
        <title>MeaNS - Measles Nucleotide Surveillance Program.</title>
        <authorList>
            <person name="Tran T."/>
            <person name="Druce J."/>
        </authorList>
    </citation>
    <scope>NUCLEOTIDE SEQUENCE</scope>
    <source>
        <strain evidence="3">DSM 9887</strain>
    </source>
</reference>
<reference evidence="2 5" key="3">
    <citation type="submission" date="2019-06" db="EMBL/GenBank/DDBJ databases">
        <title>Whole genome shotgun sequence of Brevibacillus reuszeri NBRC 15719.</title>
        <authorList>
            <person name="Hosoyama A."/>
            <person name="Uohara A."/>
            <person name="Ohji S."/>
            <person name="Ichikawa N."/>
        </authorList>
    </citation>
    <scope>NUCLEOTIDE SEQUENCE [LARGE SCALE GENOMIC DNA]</scope>
    <source>
        <strain evidence="2 5">NBRC 15719</strain>
    </source>
</reference>
<dbReference type="Proteomes" id="UP000319578">
    <property type="component" value="Unassembled WGS sequence"/>
</dbReference>
<feature type="domain" description="AB hydrolase-1" evidence="1">
    <location>
        <begin position="33"/>
        <end position="133"/>
    </location>
</feature>
<dbReference type="InterPro" id="IPR000073">
    <property type="entry name" value="AB_hydrolase_1"/>
</dbReference>
<comment type="caution">
    <text evidence="3">The sequence shown here is derived from an EMBL/GenBank/DDBJ whole genome shotgun (WGS) entry which is preliminary data.</text>
</comment>
<organism evidence="3 4">
    <name type="scientific">Brevibacillus reuszeri</name>
    <dbReference type="NCBI Taxonomy" id="54915"/>
    <lineage>
        <taxon>Bacteria</taxon>
        <taxon>Bacillati</taxon>
        <taxon>Bacillota</taxon>
        <taxon>Bacilli</taxon>
        <taxon>Bacillales</taxon>
        <taxon>Paenibacillaceae</taxon>
        <taxon>Brevibacillus</taxon>
    </lineage>
</organism>
<name>A0A0K9YXQ2_9BACL</name>
<dbReference type="GO" id="GO:0016020">
    <property type="term" value="C:membrane"/>
    <property type="evidence" value="ECO:0007669"/>
    <property type="project" value="TreeGrafter"/>
</dbReference>
<gene>
    <name evidence="3" type="ORF">ADS79_05955</name>
    <name evidence="2" type="ORF">BRE01_34000</name>
</gene>
<dbReference type="STRING" id="54915.ADS79_05955"/>
<dbReference type="SUPFAM" id="SSF53474">
    <property type="entry name" value="alpha/beta-Hydrolases"/>
    <property type="match status" value="1"/>
</dbReference>
<sequence length="274" mass="30902">MSHSTDNHLATRKYFQSGDIKLSYLDYGGESTNVLLLLHGHMNDARTFSAFAEAFQKDWRVIGLDQRGHGWSEHPPQKDYTRDSYVNDILNLVRTELGGRSVTVVGHSLGGVNAYQFAARHSELVKAVIVEDVGADISADLSFVEQLPERSASLKELRESLERAGVRAIDYFSESVFEDEKGWGFRTDLKGMNSSQQNINGSWWEEWLSSTCPILLIHGKKSFILDANQAEQMVSRRPNTKLETFEQCGHGVHSDDPDGFYQVVKTFLDEQVAR</sequence>
<dbReference type="Pfam" id="PF00561">
    <property type="entry name" value="Abhydrolase_1"/>
    <property type="match status" value="1"/>
</dbReference>